<gene>
    <name evidence="1" type="primary">g377</name>
</gene>
<reference evidence="2 4" key="3">
    <citation type="submission" date="2019-06" db="EMBL/GenBank/DDBJ databases">
        <authorList>
            <person name="Bower L."/>
            <person name="Leinonen R."/>
        </authorList>
    </citation>
    <scope>NUCLEOTIDE SEQUENCE [LARGE SCALE GENOMIC DNA]</scope>
</reference>
<dbReference type="Proteomes" id="UP000317227">
    <property type="component" value="Segment"/>
</dbReference>
<dbReference type="RefSeq" id="YP_009623987.1">
    <property type="nucleotide sequence ID" value="NC_042116.1"/>
</dbReference>
<organism evidence="1 3">
    <name type="scientific">Yersinia phage fHe-Yen9-04</name>
    <dbReference type="NCBI Taxonomy" id="2052742"/>
    <lineage>
        <taxon>Viruses</taxon>
        <taxon>Duplodnaviria</taxon>
        <taxon>Heunggongvirae</taxon>
        <taxon>Uroviricota</taxon>
        <taxon>Caudoviricetes</taxon>
        <taxon>Eneladusvirus</taxon>
        <taxon>Eneladusvirus Yen904</taxon>
    </lineage>
</organism>
<proteinExistence type="predicted"/>
<accession>A0A2C9CXB9</accession>
<dbReference type="GeneID" id="40100795"/>
<dbReference type="EMBL" id="LT960551">
    <property type="protein sequence ID" value="SOK58654.1"/>
    <property type="molecule type" value="Genomic_DNA"/>
</dbReference>
<protein>
    <submittedName>
        <fullName evidence="1">Uncharacterized protein</fullName>
    </submittedName>
</protein>
<evidence type="ECO:0000313" key="3">
    <source>
        <dbReference type="Proteomes" id="UP000240931"/>
    </source>
</evidence>
<evidence type="ECO:0000313" key="1">
    <source>
        <dbReference type="EMBL" id="SOK58654.1"/>
    </source>
</evidence>
<dbReference type="EMBL" id="LR596615">
    <property type="protein sequence ID" value="VUE36423.1"/>
    <property type="molecule type" value="Genomic_DNA"/>
</dbReference>
<reference evidence="1" key="1">
    <citation type="submission" date="2017-10" db="EMBL/GenBank/DDBJ databases">
        <authorList>
            <person name="Banno H."/>
            <person name="Chua N.-H."/>
        </authorList>
    </citation>
    <scope>NUCLEOTIDE SEQUENCE [LARGE SCALE GENOMIC DNA]</scope>
</reference>
<name>A0A2C9CXB9_9CAUD</name>
<reference evidence="3" key="2">
    <citation type="submission" date="2017-10" db="EMBL/GenBank/DDBJ databases">
        <authorList>
            <person name="Skurnik M."/>
        </authorList>
    </citation>
    <scope>NUCLEOTIDE SEQUENCE [LARGE SCALE GENOMIC DNA]</scope>
</reference>
<evidence type="ECO:0000313" key="2">
    <source>
        <dbReference type="EMBL" id="VUE36423.1"/>
    </source>
</evidence>
<sequence>MKKYDPMKNAQKVTKLTLDELFGKTISTELLFDIHKRTTDNDCKYYGYLKKFIPTVIQPEPLGYFDYLELNNGGTL</sequence>
<dbReference type="Proteomes" id="UP000240931">
    <property type="component" value="Segment"/>
</dbReference>
<dbReference type="KEGG" id="vg:40100795"/>
<evidence type="ECO:0000313" key="4">
    <source>
        <dbReference type="Proteomes" id="UP000317227"/>
    </source>
</evidence>
<keyword evidence="3" id="KW-1185">Reference proteome</keyword>